<dbReference type="Proteomes" id="UP001235840">
    <property type="component" value="Unassembled WGS sequence"/>
</dbReference>
<name>A0ABT9W015_9BACI</name>
<evidence type="ECO:0000313" key="2">
    <source>
        <dbReference type="Proteomes" id="UP001235840"/>
    </source>
</evidence>
<comment type="caution">
    <text evidence="1">The sequence shown here is derived from an EMBL/GenBank/DDBJ whole genome shotgun (WGS) entry which is preliminary data.</text>
</comment>
<accession>A0ABT9W015</accession>
<proteinExistence type="predicted"/>
<evidence type="ECO:0000313" key="1">
    <source>
        <dbReference type="EMBL" id="MDQ0166412.1"/>
    </source>
</evidence>
<keyword evidence="2" id="KW-1185">Reference proteome</keyword>
<protein>
    <submittedName>
        <fullName evidence="1">Uncharacterized protein</fullName>
    </submittedName>
</protein>
<reference evidence="1 2" key="1">
    <citation type="submission" date="2023-07" db="EMBL/GenBank/DDBJ databases">
        <title>Genomic Encyclopedia of Type Strains, Phase IV (KMG-IV): sequencing the most valuable type-strain genomes for metagenomic binning, comparative biology and taxonomic classification.</title>
        <authorList>
            <person name="Goeker M."/>
        </authorList>
    </citation>
    <scope>NUCLEOTIDE SEQUENCE [LARGE SCALE GENOMIC DNA]</scope>
    <source>
        <strain evidence="1 2">DSM 12751</strain>
    </source>
</reference>
<organism evidence="1 2">
    <name type="scientific">Caldalkalibacillus horti</name>
    <dbReference type="NCBI Taxonomy" id="77523"/>
    <lineage>
        <taxon>Bacteria</taxon>
        <taxon>Bacillati</taxon>
        <taxon>Bacillota</taxon>
        <taxon>Bacilli</taxon>
        <taxon>Bacillales</taxon>
        <taxon>Bacillaceae</taxon>
        <taxon>Caldalkalibacillus</taxon>
    </lineage>
</organism>
<gene>
    <name evidence="1" type="ORF">J2S11_002316</name>
</gene>
<dbReference type="EMBL" id="JAUSTY010000008">
    <property type="protein sequence ID" value="MDQ0166412.1"/>
    <property type="molecule type" value="Genomic_DNA"/>
</dbReference>
<sequence>MKDDILQNPYPSLRYFSSLREWDKDFFVIYQPFSLLMLLG</sequence>